<gene>
    <name evidence="15" type="ORF">FHS28_001297</name>
</gene>
<keyword evidence="16" id="KW-1185">Reference proteome</keyword>
<keyword evidence="8" id="KW-0418">Kinase</keyword>
<proteinExistence type="predicted"/>
<reference evidence="15 16" key="1">
    <citation type="submission" date="2020-08" db="EMBL/GenBank/DDBJ databases">
        <title>Genomic Encyclopedia of Type Strains, Phase III (KMG-III): the genomes of soil and plant-associated and newly described type strains.</title>
        <authorList>
            <person name="Whitman W."/>
        </authorList>
    </citation>
    <scope>NUCLEOTIDE SEQUENCE [LARGE SCALE GENOMIC DNA]</scope>
    <source>
        <strain evidence="15 16">CECT 7247</strain>
    </source>
</reference>
<dbReference type="SMART" id="SM00387">
    <property type="entry name" value="HATPase_c"/>
    <property type="match status" value="1"/>
</dbReference>
<dbReference type="InterPro" id="IPR036097">
    <property type="entry name" value="HisK_dim/P_sf"/>
</dbReference>
<name>A0ABR6GPB1_9BURK</name>
<evidence type="ECO:0000256" key="4">
    <source>
        <dbReference type="ARBA" id="ARBA00022553"/>
    </source>
</evidence>
<evidence type="ECO:0000256" key="6">
    <source>
        <dbReference type="ARBA" id="ARBA00022692"/>
    </source>
</evidence>
<dbReference type="Proteomes" id="UP000574369">
    <property type="component" value="Unassembled WGS sequence"/>
</dbReference>
<dbReference type="CDD" id="cd00082">
    <property type="entry name" value="HisKA"/>
    <property type="match status" value="1"/>
</dbReference>
<dbReference type="InterPro" id="IPR025201">
    <property type="entry name" value="KdpD_TM"/>
</dbReference>
<evidence type="ECO:0000256" key="2">
    <source>
        <dbReference type="ARBA" id="ARBA00004141"/>
    </source>
</evidence>
<dbReference type="InterPro" id="IPR003594">
    <property type="entry name" value="HATPase_dom"/>
</dbReference>
<evidence type="ECO:0000256" key="7">
    <source>
        <dbReference type="ARBA" id="ARBA00022741"/>
    </source>
</evidence>
<comment type="catalytic activity">
    <reaction evidence="1">
        <text>ATP + protein L-histidine = ADP + protein N-phospho-L-histidine.</text>
        <dbReference type="EC" id="2.7.13.3"/>
    </reaction>
</comment>
<evidence type="ECO:0000259" key="14">
    <source>
        <dbReference type="PROSITE" id="PS50109"/>
    </source>
</evidence>
<evidence type="ECO:0000313" key="15">
    <source>
        <dbReference type="EMBL" id="MBB3193912.1"/>
    </source>
</evidence>
<evidence type="ECO:0000256" key="8">
    <source>
        <dbReference type="ARBA" id="ARBA00022777"/>
    </source>
</evidence>
<organism evidence="15 16">
    <name type="scientific">Roseateles terrae</name>
    <dbReference type="NCBI Taxonomy" id="431060"/>
    <lineage>
        <taxon>Bacteria</taxon>
        <taxon>Pseudomonadati</taxon>
        <taxon>Pseudomonadota</taxon>
        <taxon>Betaproteobacteria</taxon>
        <taxon>Burkholderiales</taxon>
        <taxon>Sphaerotilaceae</taxon>
        <taxon>Roseateles</taxon>
    </lineage>
</organism>
<dbReference type="Gene3D" id="3.30.450.20">
    <property type="entry name" value="PAS domain"/>
    <property type="match status" value="1"/>
</dbReference>
<evidence type="ECO:0000256" key="1">
    <source>
        <dbReference type="ARBA" id="ARBA00000085"/>
    </source>
</evidence>
<feature type="transmembrane region" description="Helical" evidence="13">
    <location>
        <begin position="94"/>
        <end position="115"/>
    </location>
</feature>
<dbReference type="InterPro" id="IPR004358">
    <property type="entry name" value="Sig_transdc_His_kin-like_C"/>
</dbReference>
<sequence length="475" mass="51625">MIAPAGSARLHPWLGYVAGIGLWAVGWGARVALTGVLPAQGFPFLTFFPVVMLAAYLFGIGPGLLCAALSVLAAYISFFPHDPSAFLHLAQGDLIALVFFSSILVVDCLILHLLARSRQVAAQRESDLREITNNSPDILTRFDREFRHLFVSGAIERLTGKATSAFIGKTNAELGMPQALCEQWHASLAQVFEQARPVSLKFEFDAQIFATRLVPEFDRETGAVKSVLGVTRDVTEVDRHERALEANDRLKDQLLATVAHELRNPIATMSSGIHVLERQPGLTDPSLRALGAMRRQTQQMTRLVGDLMDLTRIRAHLLDITKAQVDLCELMESAVESCDELSRQKRVQVNLHWPEKPMEVVGDAGRLIQVFGNLLTNAIKFSPEGGVVTMAAMRSGPFHTVAVTDQGAGIEHDMLSTVFEPFVQAPAGRSQQSGLGIGLALVKNLVEVHGGEVWATSAGPGRGAEFFVQLPAAGR</sequence>
<dbReference type="Pfam" id="PF08448">
    <property type="entry name" value="PAS_4"/>
    <property type="match status" value="1"/>
</dbReference>
<dbReference type="SUPFAM" id="SSF47384">
    <property type="entry name" value="Homodimeric domain of signal transducing histidine kinase"/>
    <property type="match status" value="1"/>
</dbReference>
<dbReference type="InterPro" id="IPR005467">
    <property type="entry name" value="His_kinase_dom"/>
</dbReference>
<comment type="subcellular location">
    <subcellularLocation>
        <location evidence="2">Membrane</location>
        <topology evidence="2">Multi-pass membrane protein</topology>
    </subcellularLocation>
</comment>
<keyword evidence="6 13" id="KW-0812">Transmembrane</keyword>
<dbReference type="PRINTS" id="PR00344">
    <property type="entry name" value="BCTRLSENSOR"/>
</dbReference>
<comment type="caution">
    <text evidence="15">The sequence shown here is derived from an EMBL/GenBank/DDBJ whole genome shotgun (WGS) entry which is preliminary data.</text>
</comment>
<dbReference type="PANTHER" id="PTHR43547">
    <property type="entry name" value="TWO-COMPONENT HISTIDINE KINASE"/>
    <property type="match status" value="1"/>
</dbReference>
<dbReference type="PROSITE" id="PS50109">
    <property type="entry name" value="HIS_KIN"/>
    <property type="match status" value="1"/>
</dbReference>
<dbReference type="EC" id="2.7.13.3" evidence="3"/>
<dbReference type="SUPFAM" id="SSF55785">
    <property type="entry name" value="PYP-like sensor domain (PAS domain)"/>
    <property type="match status" value="1"/>
</dbReference>
<keyword evidence="11" id="KW-0902">Two-component regulatory system</keyword>
<dbReference type="RefSeq" id="WP_088449812.1">
    <property type="nucleotide sequence ID" value="NZ_JACHXO010000002.1"/>
</dbReference>
<dbReference type="Gene3D" id="1.10.287.130">
    <property type="match status" value="1"/>
</dbReference>
<protein>
    <recommendedName>
        <fullName evidence="3">histidine kinase</fullName>
        <ecNumber evidence="3">2.7.13.3</ecNumber>
    </recommendedName>
</protein>
<dbReference type="Pfam" id="PF00512">
    <property type="entry name" value="HisKA"/>
    <property type="match status" value="1"/>
</dbReference>
<dbReference type="Pfam" id="PF13493">
    <property type="entry name" value="DUF4118"/>
    <property type="match status" value="1"/>
</dbReference>
<dbReference type="InterPro" id="IPR035965">
    <property type="entry name" value="PAS-like_dom_sf"/>
</dbReference>
<dbReference type="Gene3D" id="1.20.120.620">
    <property type="entry name" value="Backbone structure of the membrane domain of e. Coli histidine kinase receptor kdpd"/>
    <property type="match status" value="1"/>
</dbReference>
<feature type="domain" description="Histidine kinase" evidence="14">
    <location>
        <begin position="257"/>
        <end position="474"/>
    </location>
</feature>
<evidence type="ECO:0000256" key="5">
    <source>
        <dbReference type="ARBA" id="ARBA00022679"/>
    </source>
</evidence>
<keyword evidence="5" id="KW-0808">Transferase</keyword>
<dbReference type="InterPro" id="IPR000014">
    <property type="entry name" value="PAS"/>
</dbReference>
<dbReference type="PANTHER" id="PTHR43547:SF2">
    <property type="entry name" value="HYBRID SIGNAL TRANSDUCTION HISTIDINE KINASE C"/>
    <property type="match status" value="1"/>
</dbReference>
<dbReference type="SMART" id="SM00388">
    <property type="entry name" value="HisKA"/>
    <property type="match status" value="1"/>
</dbReference>
<keyword evidence="4" id="KW-0597">Phosphoprotein</keyword>
<dbReference type="InterPro" id="IPR003661">
    <property type="entry name" value="HisK_dim/P_dom"/>
</dbReference>
<evidence type="ECO:0000256" key="3">
    <source>
        <dbReference type="ARBA" id="ARBA00012438"/>
    </source>
</evidence>
<dbReference type="InterPro" id="IPR038318">
    <property type="entry name" value="KdpD_sf"/>
</dbReference>
<evidence type="ECO:0000256" key="12">
    <source>
        <dbReference type="ARBA" id="ARBA00023136"/>
    </source>
</evidence>
<evidence type="ECO:0000313" key="16">
    <source>
        <dbReference type="Proteomes" id="UP000574369"/>
    </source>
</evidence>
<evidence type="ECO:0000256" key="13">
    <source>
        <dbReference type="SAM" id="Phobius"/>
    </source>
</evidence>
<dbReference type="Pfam" id="PF02518">
    <property type="entry name" value="HATPase_c"/>
    <property type="match status" value="1"/>
</dbReference>
<feature type="transmembrane region" description="Helical" evidence="13">
    <location>
        <begin position="45"/>
        <end position="74"/>
    </location>
</feature>
<feature type="transmembrane region" description="Helical" evidence="13">
    <location>
        <begin position="13"/>
        <end position="33"/>
    </location>
</feature>
<evidence type="ECO:0000256" key="11">
    <source>
        <dbReference type="ARBA" id="ARBA00023012"/>
    </source>
</evidence>
<dbReference type="SUPFAM" id="SSF55874">
    <property type="entry name" value="ATPase domain of HSP90 chaperone/DNA topoisomerase II/histidine kinase"/>
    <property type="match status" value="1"/>
</dbReference>
<dbReference type="InterPro" id="IPR036890">
    <property type="entry name" value="HATPase_C_sf"/>
</dbReference>
<keyword evidence="10 13" id="KW-1133">Transmembrane helix</keyword>
<keyword evidence="7" id="KW-0547">Nucleotide-binding</keyword>
<evidence type="ECO:0000256" key="10">
    <source>
        <dbReference type="ARBA" id="ARBA00022989"/>
    </source>
</evidence>
<accession>A0ABR6GPB1</accession>
<dbReference type="InterPro" id="IPR013656">
    <property type="entry name" value="PAS_4"/>
</dbReference>
<dbReference type="EMBL" id="JACHXO010000002">
    <property type="protein sequence ID" value="MBB3193912.1"/>
    <property type="molecule type" value="Genomic_DNA"/>
</dbReference>
<evidence type="ECO:0000256" key="9">
    <source>
        <dbReference type="ARBA" id="ARBA00022840"/>
    </source>
</evidence>
<keyword evidence="12 13" id="KW-0472">Membrane</keyword>
<keyword evidence="9" id="KW-0067">ATP-binding</keyword>
<dbReference type="Gene3D" id="3.30.565.10">
    <property type="entry name" value="Histidine kinase-like ATPase, C-terminal domain"/>
    <property type="match status" value="1"/>
</dbReference>
<dbReference type="NCBIfam" id="TIGR00229">
    <property type="entry name" value="sensory_box"/>
    <property type="match status" value="1"/>
</dbReference>